<accession>A0A1U9JUA7</accession>
<dbReference type="GO" id="GO:0043165">
    <property type="term" value="P:Gram-negative-bacterium-type cell outer membrane assembly"/>
    <property type="evidence" value="ECO:0007669"/>
    <property type="project" value="UniProtKB-UniRule"/>
</dbReference>
<evidence type="ECO:0000256" key="6">
    <source>
        <dbReference type="ARBA" id="ARBA00023136"/>
    </source>
</evidence>
<dbReference type="GO" id="GO:0051205">
    <property type="term" value="P:protein insertion into membrane"/>
    <property type="evidence" value="ECO:0007669"/>
    <property type="project" value="UniProtKB-UniRule"/>
</dbReference>
<feature type="domain" description="POTRA" evidence="10">
    <location>
        <begin position="187"/>
        <end position="275"/>
    </location>
</feature>
<evidence type="ECO:0000256" key="5">
    <source>
        <dbReference type="ARBA" id="ARBA00022737"/>
    </source>
</evidence>
<evidence type="ECO:0000256" key="7">
    <source>
        <dbReference type="ARBA" id="ARBA00023237"/>
    </source>
</evidence>
<dbReference type="Proteomes" id="UP000188912">
    <property type="component" value="Chromosome"/>
</dbReference>
<keyword evidence="4 8" id="KW-0732">Signal</keyword>
<dbReference type="PIRSF" id="PIRSF006076">
    <property type="entry name" value="OM_assembly_OMP85"/>
    <property type="match status" value="1"/>
</dbReference>
<dbReference type="InterPro" id="IPR023707">
    <property type="entry name" value="OM_assembly_BamA"/>
</dbReference>
<dbReference type="InterPro" id="IPR000184">
    <property type="entry name" value="Bac_surfAg_D15"/>
</dbReference>
<evidence type="ECO:0000313" key="12">
    <source>
        <dbReference type="Proteomes" id="UP000188912"/>
    </source>
</evidence>
<reference evidence="11 12" key="2">
    <citation type="journal article" date="2016" name="Sci. Rep.">
        <title>The genome of Rhizobiales bacteria in predatory ants reveals urease gene functions but no genes for nitrogen fixation.</title>
        <authorList>
            <person name="Neuvonen M.M."/>
            <person name="Tamarit D."/>
            <person name="Naslund K."/>
            <person name="Liebig J."/>
            <person name="Feldhaar H."/>
            <person name="Moran N.A."/>
            <person name="Guy L."/>
            <person name="Andersson S.G."/>
        </authorList>
    </citation>
    <scope>NUCLEOTIDE SEQUENCE [LARGE SCALE GENOMIC DNA]</scope>
    <source>
        <strain evidence="11 12">Hsal</strain>
    </source>
</reference>
<feature type="domain" description="POTRA" evidence="10">
    <location>
        <begin position="107"/>
        <end position="184"/>
    </location>
</feature>
<dbReference type="PROSITE" id="PS51779">
    <property type="entry name" value="POTRA"/>
    <property type="match status" value="4"/>
</dbReference>
<sequence precursor="true">MTAKSKLFAATSVLSMAVALAVPATVILSAGVPSRASAAVVSSVVVKGNRRIDAQTVRQNITIRPGKNFSNADIDESTKRLFALGIFSDVSIRQAGGSVIVTVAEYEVVNHIGFKGNKKVKDPDLLKLISLKPREGFDQNKLRADEEMIREAYRHIGRNDVTVHARTANVGQGRVNIVFNVNEGKRTKIDKIIFEGNKAFGGRRLRDVLITKRSNVLSWLTRGDVYSEDRLAADEEALRRFYYNRGYADFQVISSHAVLDEATNQYTITFVIDEGMKYRIGDVQVESTVDGIDTASMRSAFKTRRGDVYNARKIEDTLLALNDRVADSGYAFAKVEPIGNRDFNTHTISLTYSVEQGPRAYVEQIVIRGNDKTREYIIRREFDLGEGDAFNQTMVKRAKRRLEGLGFFQSVNISTAPGSEPDRVVLVVDVVEKSTGEFSLSGGYTTGGDSPGASMEAAIRERNLQGKGQEIYLSAGFGQDDARNYNFSFTEPYFLGYRMSAGFDLFHRTYRMNDDYDVKQTGGTVRLGIPLTEYLTASIGYNYVEEKYDLDGKYGGDINRLRDRYAGAIIAAAGDDTWRRSSISYGLVYNSIDDMRKPHEGFYARVVQEYAGLGGDAEFLKTSGKAMYYKTVSEQLDVVGLVSVGGGYIHETKNDGVRVFDTFKSSTDMIRGFKFNGIGPMQRSCGSFEKGKCSGTGDKYFLGGNTYMNATAELQFPMPIVPESLGIRGAVFADAATLYGNSYKVVDLGLESPVLNKNSAWRASAGISLMWDSPFGPLRFDYAWPIQKEKGDRTQNFNFGIRKAL</sequence>
<dbReference type="Gene3D" id="2.40.160.50">
    <property type="entry name" value="membrane protein fhac: a member of the omp85/tpsb transporter family"/>
    <property type="match status" value="1"/>
</dbReference>
<evidence type="ECO:0000259" key="10">
    <source>
        <dbReference type="PROSITE" id="PS51779"/>
    </source>
</evidence>
<name>A0A1U9JUA7_9HYPH</name>
<organism evidence="11 12">
    <name type="scientific">Candidatus Tokpelaia hoelldobleri</name>
    <dbReference type="NCBI Taxonomy" id="1902579"/>
    <lineage>
        <taxon>Bacteria</taxon>
        <taxon>Pseudomonadati</taxon>
        <taxon>Pseudomonadota</taxon>
        <taxon>Alphaproteobacteria</taxon>
        <taxon>Hyphomicrobiales</taxon>
        <taxon>Candidatus Tokpelaia</taxon>
    </lineage>
</organism>
<dbReference type="InterPro" id="IPR010827">
    <property type="entry name" value="BamA/TamA_POTRA"/>
</dbReference>
<dbReference type="KEGG" id="thd:BHV28_07550"/>
<keyword evidence="3 8" id="KW-0812">Transmembrane</keyword>
<dbReference type="NCBIfam" id="TIGR03303">
    <property type="entry name" value="OM_YaeT"/>
    <property type="match status" value="1"/>
</dbReference>
<dbReference type="PANTHER" id="PTHR12815:SF23">
    <property type="entry name" value="OUTER MEMBRANE PROTEIN ASSEMBLY FACTOR BAMA"/>
    <property type="match status" value="1"/>
</dbReference>
<feature type="signal peptide" evidence="8">
    <location>
        <begin position="1"/>
        <end position="21"/>
    </location>
</feature>
<dbReference type="AlphaFoldDB" id="A0A1U9JUA7"/>
<proteinExistence type="inferred from homology"/>
<comment type="subcellular location">
    <subcellularLocation>
        <location evidence="8">Cell outer membrane</location>
    </subcellularLocation>
    <subcellularLocation>
        <location evidence="1">Membrane</location>
    </subcellularLocation>
</comment>
<keyword evidence="2 8" id="KW-1134">Transmembrane beta strand</keyword>
<protein>
    <recommendedName>
        <fullName evidence="8 9">Outer membrane protein assembly factor BamA</fullName>
    </recommendedName>
</protein>
<feature type="domain" description="POTRA" evidence="10">
    <location>
        <begin position="360"/>
        <end position="433"/>
    </location>
</feature>
<evidence type="ECO:0000256" key="9">
    <source>
        <dbReference type="NCBIfam" id="TIGR03303"/>
    </source>
</evidence>
<feature type="chain" id="PRO_5013416089" description="Outer membrane protein assembly factor BamA" evidence="8">
    <location>
        <begin position="22"/>
        <end position="805"/>
    </location>
</feature>
<keyword evidence="12" id="KW-1185">Reference proteome</keyword>
<dbReference type="InterPro" id="IPR034746">
    <property type="entry name" value="POTRA"/>
</dbReference>
<keyword evidence="6 8" id="KW-0472">Membrane</keyword>
<comment type="similarity">
    <text evidence="8">Belongs to the BamA family.</text>
</comment>
<evidence type="ECO:0000256" key="4">
    <source>
        <dbReference type="ARBA" id="ARBA00022729"/>
    </source>
</evidence>
<comment type="subunit">
    <text evidence="8">Part of the Bam complex.</text>
</comment>
<dbReference type="Gene3D" id="3.10.20.310">
    <property type="entry name" value="membrane protein fhac"/>
    <property type="match status" value="5"/>
</dbReference>
<dbReference type="EMBL" id="CP017315">
    <property type="protein sequence ID" value="AQS41455.1"/>
    <property type="molecule type" value="Genomic_DNA"/>
</dbReference>
<dbReference type="GO" id="GO:0009279">
    <property type="term" value="C:cell outer membrane"/>
    <property type="evidence" value="ECO:0007669"/>
    <property type="project" value="UniProtKB-SubCell"/>
</dbReference>
<comment type="function">
    <text evidence="8">Part of the outer membrane protein assembly complex, which is involved in assembly and insertion of beta-barrel proteins into the outer membrane.</text>
</comment>
<dbReference type="HAMAP" id="MF_01430">
    <property type="entry name" value="OM_assembly_BamA"/>
    <property type="match status" value="1"/>
</dbReference>
<dbReference type="Pfam" id="PF07244">
    <property type="entry name" value="POTRA"/>
    <property type="match status" value="5"/>
</dbReference>
<evidence type="ECO:0000313" key="11">
    <source>
        <dbReference type="EMBL" id="AQS41455.1"/>
    </source>
</evidence>
<feature type="domain" description="POTRA" evidence="10">
    <location>
        <begin position="39"/>
        <end position="106"/>
    </location>
</feature>
<keyword evidence="5 8" id="KW-0677">Repeat</keyword>
<evidence type="ECO:0000256" key="8">
    <source>
        <dbReference type="HAMAP-Rule" id="MF_01430"/>
    </source>
</evidence>
<dbReference type="InterPro" id="IPR039910">
    <property type="entry name" value="D15-like"/>
</dbReference>
<dbReference type="Pfam" id="PF01103">
    <property type="entry name" value="Omp85"/>
    <property type="match status" value="1"/>
</dbReference>
<dbReference type="STRING" id="1902579.BHV28_07550"/>
<evidence type="ECO:0000256" key="1">
    <source>
        <dbReference type="ARBA" id="ARBA00004370"/>
    </source>
</evidence>
<evidence type="ECO:0000256" key="3">
    <source>
        <dbReference type="ARBA" id="ARBA00022692"/>
    </source>
</evidence>
<reference evidence="11 12" key="1">
    <citation type="journal article" date="2010" name="Science">
        <title>Genomic comparison of the ants Camponotus floridanus and Harpegnathos saltator.</title>
        <authorList>
            <person name="Bonasio R."/>
            <person name="Zhang G."/>
            <person name="Ye C."/>
            <person name="Mutti N.S."/>
            <person name="Fang X."/>
            <person name="Qin N."/>
            <person name="Donahue G."/>
            <person name="Yang P."/>
            <person name="Li Q."/>
            <person name="Li C."/>
            <person name="Zhang P."/>
            <person name="Huang Z."/>
            <person name="Berger S.L."/>
            <person name="Reinberg D."/>
            <person name="Wang J."/>
            <person name="Liebig J."/>
        </authorList>
    </citation>
    <scope>NUCLEOTIDE SEQUENCE [LARGE SCALE GENOMIC DNA]</scope>
    <source>
        <strain evidence="11 12">Hsal</strain>
    </source>
</reference>
<keyword evidence="7 8" id="KW-0998">Cell outer membrane</keyword>
<evidence type="ECO:0000256" key="2">
    <source>
        <dbReference type="ARBA" id="ARBA00022452"/>
    </source>
</evidence>
<gene>
    <name evidence="8 11" type="primary">bamA</name>
    <name evidence="11" type="ORF">BHV28_07550</name>
</gene>
<dbReference type="PANTHER" id="PTHR12815">
    <property type="entry name" value="SORTING AND ASSEMBLY MACHINERY SAMM50 PROTEIN FAMILY MEMBER"/>
    <property type="match status" value="1"/>
</dbReference>